<evidence type="ECO:0000313" key="2">
    <source>
        <dbReference type="Proteomes" id="UP000789366"/>
    </source>
</evidence>
<feature type="non-terminal residue" evidence="1">
    <location>
        <position position="1"/>
    </location>
</feature>
<name>A0ACA9MVL9_9GLOM</name>
<dbReference type="Proteomes" id="UP000789366">
    <property type="component" value="Unassembled WGS sequence"/>
</dbReference>
<accession>A0ACA9MVL9</accession>
<reference evidence="1" key="1">
    <citation type="submission" date="2021-06" db="EMBL/GenBank/DDBJ databases">
        <authorList>
            <person name="Kallberg Y."/>
            <person name="Tangrot J."/>
            <person name="Rosling A."/>
        </authorList>
    </citation>
    <scope>NUCLEOTIDE SEQUENCE</scope>
    <source>
        <strain evidence="1">28 12/20/2015</strain>
    </source>
</reference>
<proteinExistence type="predicted"/>
<dbReference type="EMBL" id="CAJVPW010009993">
    <property type="protein sequence ID" value="CAG8611312.1"/>
    <property type="molecule type" value="Genomic_DNA"/>
</dbReference>
<organism evidence="1 2">
    <name type="scientific">Cetraspora pellucida</name>
    <dbReference type="NCBI Taxonomy" id="1433469"/>
    <lineage>
        <taxon>Eukaryota</taxon>
        <taxon>Fungi</taxon>
        <taxon>Fungi incertae sedis</taxon>
        <taxon>Mucoromycota</taxon>
        <taxon>Glomeromycotina</taxon>
        <taxon>Glomeromycetes</taxon>
        <taxon>Diversisporales</taxon>
        <taxon>Gigasporaceae</taxon>
        <taxon>Cetraspora</taxon>
    </lineage>
</organism>
<sequence>KVFSSQLQIQIALDELRPPILDDTETCFVSLMRQRWDKNVHPQLKSLNLLRNGKTMEKSYWN</sequence>
<gene>
    <name evidence="1" type="ORF">SPELUC_LOCUS7510</name>
</gene>
<protein>
    <submittedName>
        <fullName evidence="1">4630_t:CDS:1</fullName>
    </submittedName>
</protein>
<comment type="caution">
    <text evidence="1">The sequence shown here is derived from an EMBL/GenBank/DDBJ whole genome shotgun (WGS) entry which is preliminary data.</text>
</comment>
<keyword evidence="2" id="KW-1185">Reference proteome</keyword>
<evidence type="ECO:0000313" key="1">
    <source>
        <dbReference type="EMBL" id="CAG8611312.1"/>
    </source>
</evidence>